<keyword evidence="4" id="KW-0378">Hydrolase</keyword>
<dbReference type="OrthoDB" id="9804574at2"/>
<dbReference type="InterPro" id="IPR048332">
    <property type="entry name" value="GD_AH_C"/>
</dbReference>
<dbReference type="STRING" id="1605367.AFM12_15670"/>
<dbReference type="GO" id="GO:0019698">
    <property type="term" value="P:D-galacturonate catabolic process"/>
    <property type="evidence" value="ECO:0007669"/>
    <property type="project" value="TreeGrafter"/>
</dbReference>
<dbReference type="InterPro" id="IPR013974">
    <property type="entry name" value="SAF"/>
</dbReference>
<evidence type="ECO:0000259" key="3">
    <source>
        <dbReference type="SMART" id="SM00858"/>
    </source>
</evidence>
<dbReference type="CDD" id="cd11613">
    <property type="entry name" value="SAF_AH_GD"/>
    <property type="match status" value="1"/>
</dbReference>
<evidence type="ECO:0000313" key="4">
    <source>
        <dbReference type="EMBL" id="KPM47368.1"/>
    </source>
</evidence>
<dbReference type="Pfam" id="PF08666">
    <property type="entry name" value="SAF"/>
    <property type="match status" value="1"/>
</dbReference>
<dbReference type="InterPro" id="IPR044144">
    <property type="entry name" value="SAF_UxaA/GarD"/>
</dbReference>
<dbReference type="InterPro" id="IPR052172">
    <property type="entry name" value="UxaA_altronate/galactarate_dh"/>
</dbReference>
<sequence>MKNRVLKVHPGDNVIVALDELKAGEEIAFDGGIVTLQQDISPKHKYNQADLKKGDEVMMYGVLVGKAAQDIPAGSWINTFNVKHAASPFQLGKRKTEWQKPDVTAFQGRSFQGFYRKDGSVGTANYWIVLPLVFCENKNLQLMKEALVDQLGYSKKAKYEHFAGDLIQKYKQGQSVEQILNSELQSVAIEKNDRIFANIDGVKFLTHDMGCGGTRQDAQALCGLLAGYIAHPNVAGATVLSLGCQNAQYSILQEELAKRNADKPIVFLEQQALGTEEKVVSEGIKQTLVGLIEANKTERQPAPLSKLVLGLECGGSDGFSGISANPTLGYVSDMLVTLGGSTVLSEFPELCGVEQELSDRCVEEETALKFINLMRSYAARAEQAGSGFDMNPSPGNIKDGLITDAIKSAGAAKKGGTSPVTDVLDYPEMVKKPGLNLLCTPGNDVESTTAMVGSGCNLVLFTTGLGTPTGNPIAPVIKVSSNRKLAEKMSDIIDINTGTIIEGEETIEEAGHKMLDYLIKVASGEETCKAVANQQDDFIPWKRGVSL</sequence>
<comment type="caution">
    <text evidence="4">The sequence shown here is derived from an EMBL/GenBank/DDBJ whole genome shotgun (WGS) entry which is preliminary data.</text>
</comment>
<dbReference type="Gene3D" id="2.30.130.110">
    <property type="match status" value="1"/>
</dbReference>
<proteinExistence type="inferred from homology"/>
<dbReference type="GO" id="GO:0016829">
    <property type="term" value="F:lyase activity"/>
    <property type="evidence" value="ECO:0007669"/>
    <property type="project" value="UniProtKB-KW"/>
</dbReference>
<dbReference type="PANTHER" id="PTHR30536">
    <property type="entry name" value="ALTRONATE/GALACTARATE DEHYDRATASE"/>
    <property type="match status" value="1"/>
</dbReference>
<dbReference type="PATRIC" id="fig|1605367.3.peg.559"/>
<keyword evidence="5" id="KW-1185">Reference proteome</keyword>
<evidence type="ECO:0000256" key="1">
    <source>
        <dbReference type="ARBA" id="ARBA00010986"/>
    </source>
</evidence>
<dbReference type="GO" id="GO:0016787">
    <property type="term" value="F:hydrolase activity"/>
    <property type="evidence" value="ECO:0007669"/>
    <property type="project" value="UniProtKB-KW"/>
</dbReference>
<dbReference type="Pfam" id="PF04295">
    <property type="entry name" value="GD_AH_second"/>
    <property type="match status" value="1"/>
</dbReference>
<dbReference type="InterPro" id="IPR007392">
    <property type="entry name" value="GD_AH_second"/>
</dbReference>
<accession>A0A0P7BSE7</accession>
<evidence type="ECO:0000313" key="5">
    <source>
        <dbReference type="Proteomes" id="UP000050454"/>
    </source>
</evidence>
<dbReference type="AlphaFoldDB" id="A0A0P7BSE7"/>
<reference evidence="4 5" key="1">
    <citation type="submission" date="2015-07" db="EMBL/GenBank/DDBJ databases">
        <title>The draft genome sequence of Leadbetterella sp. JN14-9.</title>
        <authorList>
            <person name="Liu Y."/>
            <person name="Du J."/>
            <person name="Shao Z."/>
        </authorList>
    </citation>
    <scope>NUCLEOTIDE SEQUENCE [LARGE SCALE GENOMIC DNA]</scope>
    <source>
        <strain evidence="4 5">JN14-9</strain>
    </source>
</reference>
<gene>
    <name evidence="4" type="ORF">AFM12_15670</name>
</gene>
<dbReference type="PANTHER" id="PTHR30536:SF5">
    <property type="entry name" value="ALTRONATE DEHYDRATASE"/>
    <property type="match status" value="1"/>
</dbReference>
<keyword evidence="2" id="KW-0456">Lyase</keyword>
<dbReference type="Pfam" id="PF20629">
    <property type="entry name" value="GD_AH_C"/>
    <property type="match status" value="1"/>
</dbReference>
<name>A0A0P7BSE7_9BACT</name>
<dbReference type="SMART" id="SM00858">
    <property type="entry name" value="SAF"/>
    <property type="match status" value="1"/>
</dbReference>
<feature type="domain" description="SAF" evidence="3">
    <location>
        <begin position="12"/>
        <end position="83"/>
    </location>
</feature>
<dbReference type="EMBL" id="LGTQ01000012">
    <property type="protein sequence ID" value="KPM47368.1"/>
    <property type="molecule type" value="Genomic_DNA"/>
</dbReference>
<protein>
    <submittedName>
        <fullName evidence="4">Altronate hydrolase</fullName>
    </submittedName>
</protein>
<dbReference type="RefSeq" id="WP_055150359.1">
    <property type="nucleotide sequence ID" value="NZ_JXSZ01000012.1"/>
</dbReference>
<evidence type="ECO:0000256" key="2">
    <source>
        <dbReference type="ARBA" id="ARBA00023239"/>
    </source>
</evidence>
<comment type="similarity">
    <text evidence="1">Belongs to the UxaA family.</text>
</comment>
<dbReference type="Proteomes" id="UP000050454">
    <property type="component" value="Unassembled WGS sequence"/>
</dbReference>
<organism evidence="4 5">
    <name type="scientific">Jiulongibacter sediminis</name>
    <dbReference type="NCBI Taxonomy" id="1605367"/>
    <lineage>
        <taxon>Bacteria</taxon>
        <taxon>Pseudomonadati</taxon>
        <taxon>Bacteroidota</taxon>
        <taxon>Cytophagia</taxon>
        <taxon>Cytophagales</taxon>
        <taxon>Leadbetterellaceae</taxon>
        <taxon>Jiulongibacter</taxon>
    </lineage>
</organism>